<keyword evidence="3" id="KW-1185">Reference proteome</keyword>
<feature type="transmembrane region" description="Helical" evidence="1">
    <location>
        <begin position="100"/>
        <end position="121"/>
    </location>
</feature>
<sequence>MDSCLWGLFAFNPIFVPVRFPEKYRIGKKAAAIGVLAVFFFAILPHDFIHDFAGHRDTVDHYNTGLSWSRHHIHCDFLKIIIAPYLPGAPQVLPAGYASYAVPVFALALSDMTGAALVSLLRGPPPALT</sequence>
<organism evidence="2 3">
    <name type="scientific">Compostibacter hankyongensis</name>
    <dbReference type="NCBI Taxonomy" id="1007089"/>
    <lineage>
        <taxon>Bacteria</taxon>
        <taxon>Pseudomonadati</taxon>
        <taxon>Bacteroidota</taxon>
        <taxon>Chitinophagia</taxon>
        <taxon>Chitinophagales</taxon>
        <taxon>Chitinophagaceae</taxon>
        <taxon>Compostibacter</taxon>
    </lineage>
</organism>
<accession>A0ABP8G842</accession>
<comment type="caution">
    <text evidence="2">The sequence shown here is derived from an EMBL/GenBank/DDBJ whole genome shotgun (WGS) entry which is preliminary data.</text>
</comment>
<dbReference type="EMBL" id="BAABFN010000022">
    <property type="protein sequence ID" value="GAA4319323.1"/>
    <property type="molecule type" value="Genomic_DNA"/>
</dbReference>
<evidence type="ECO:0000313" key="2">
    <source>
        <dbReference type="EMBL" id="GAA4319323.1"/>
    </source>
</evidence>
<evidence type="ECO:0000256" key="1">
    <source>
        <dbReference type="SAM" id="Phobius"/>
    </source>
</evidence>
<keyword evidence="1" id="KW-0812">Transmembrane</keyword>
<protein>
    <recommendedName>
        <fullName evidence="4">Mannosyltransferase</fullName>
    </recommendedName>
</protein>
<dbReference type="Proteomes" id="UP001501207">
    <property type="component" value="Unassembled WGS sequence"/>
</dbReference>
<keyword evidence="1" id="KW-0472">Membrane</keyword>
<feature type="transmembrane region" description="Helical" evidence="1">
    <location>
        <begin position="30"/>
        <end position="49"/>
    </location>
</feature>
<name>A0ABP8G842_9BACT</name>
<gene>
    <name evidence="2" type="ORF">GCM10023143_32690</name>
</gene>
<keyword evidence="1" id="KW-1133">Transmembrane helix</keyword>
<reference evidence="3" key="1">
    <citation type="journal article" date="2019" name="Int. J. Syst. Evol. Microbiol.">
        <title>The Global Catalogue of Microorganisms (GCM) 10K type strain sequencing project: providing services to taxonomists for standard genome sequencing and annotation.</title>
        <authorList>
            <consortium name="The Broad Institute Genomics Platform"/>
            <consortium name="The Broad Institute Genome Sequencing Center for Infectious Disease"/>
            <person name="Wu L."/>
            <person name="Ma J."/>
        </authorList>
    </citation>
    <scope>NUCLEOTIDE SEQUENCE [LARGE SCALE GENOMIC DNA]</scope>
    <source>
        <strain evidence="3">JCM 17664</strain>
    </source>
</reference>
<proteinExistence type="predicted"/>
<evidence type="ECO:0000313" key="3">
    <source>
        <dbReference type="Proteomes" id="UP001501207"/>
    </source>
</evidence>
<evidence type="ECO:0008006" key="4">
    <source>
        <dbReference type="Google" id="ProtNLM"/>
    </source>
</evidence>